<feature type="region of interest" description="Disordered" evidence="1">
    <location>
        <begin position="158"/>
        <end position="195"/>
    </location>
</feature>
<dbReference type="PaxDb" id="2850-Phatr35525"/>
<feature type="compositionally biased region" description="Polar residues" evidence="1">
    <location>
        <begin position="173"/>
        <end position="185"/>
    </location>
</feature>
<proteinExistence type="predicted"/>
<dbReference type="KEGG" id="pti:PHATRDRAFT_35525"/>
<reference evidence="4" key="2">
    <citation type="submission" date="2008-08" db="EMBL/GenBank/DDBJ databases">
        <authorList>
            <consortium name="Diatom Consortium"/>
            <person name="Grigoriev I."/>
            <person name="Grimwood J."/>
            <person name="Kuo A."/>
            <person name="Otillar R.P."/>
            <person name="Salamov A."/>
            <person name="Detter J.C."/>
            <person name="Lindquist E."/>
            <person name="Shapiro H."/>
            <person name="Lucas S."/>
            <person name="Glavina del Rio T."/>
            <person name="Pitluck S."/>
            <person name="Rokhsar D."/>
            <person name="Bowler C."/>
        </authorList>
    </citation>
    <scope>GENOME REANNOTATION</scope>
    <source>
        <strain evidence="4">CCAP 1055/1</strain>
    </source>
</reference>
<reference evidence="3 4" key="1">
    <citation type="journal article" date="2008" name="Nature">
        <title>The Phaeodactylum genome reveals the evolutionary history of diatom genomes.</title>
        <authorList>
            <person name="Bowler C."/>
            <person name="Allen A.E."/>
            <person name="Badger J.H."/>
            <person name="Grimwood J."/>
            <person name="Jabbari K."/>
            <person name="Kuo A."/>
            <person name="Maheswari U."/>
            <person name="Martens C."/>
            <person name="Maumus F."/>
            <person name="Otillar R.P."/>
            <person name="Rayko E."/>
            <person name="Salamov A."/>
            <person name="Vandepoele K."/>
            <person name="Beszteri B."/>
            <person name="Gruber A."/>
            <person name="Heijde M."/>
            <person name="Katinka M."/>
            <person name="Mock T."/>
            <person name="Valentin K."/>
            <person name="Verret F."/>
            <person name="Berges J.A."/>
            <person name="Brownlee C."/>
            <person name="Cadoret J.P."/>
            <person name="Chiovitti A."/>
            <person name="Choi C.J."/>
            <person name="Coesel S."/>
            <person name="De Martino A."/>
            <person name="Detter J.C."/>
            <person name="Durkin C."/>
            <person name="Falciatore A."/>
            <person name="Fournet J."/>
            <person name="Haruta M."/>
            <person name="Huysman M.J."/>
            <person name="Jenkins B.D."/>
            <person name="Jiroutova K."/>
            <person name="Jorgensen R.E."/>
            <person name="Joubert Y."/>
            <person name="Kaplan A."/>
            <person name="Kroger N."/>
            <person name="Kroth P.G."/>
            <person name="La Roche J."/>
            <person name="Lindquist E."/>
            <person name="Lommer M."/>
            <person name="Martin-Jezequel V."/>
            <person name="Lopez P.J."/>
            <person name="Lucas S."/>
            <person name="Mangogna M."/>
            <person name="McGinnis K."/>
            <person name="Medlin L.K."/>
            <person name="Montsant A."/>
            <person name="Oudot-Le Secq M.P."/>
            <person name="Napoli C."/>
            <person name="Obornik M."/>
            <person name="Parker M.S."/>
            <person name="Petit J.L."/>
            <person name="Porcel B.M."/>
            <person name="Poulsen N."/>
            <person name="Robison M."/>
            <person name="Rychlewski L."/>
            <person name="Rynearson T.A."/>
            <person name="Schmutz J."/>
            <person name="Shapiro H."/>
            <person name="Siaut M."/>
            <person name="Stanley M."/>
            <person name="Sussman M.R."/>
            <person name="Taylor A.R."/>
            <person name="Vardi A."/>
            <person name="von Dassow P."/>
            <person name="Vyverman W."/>
            <person name="Willis A."/>
            <person name="Wyrwicz L.S."/>
            <person name="Rokhsar D.S."/>
            <person name="Weissenbach J."/>
            <person name="Armbrust E.V."/>
            <person name="Green B.R."/>
            <person name="Van de Peer Y."/>
            <person name="Grigoriev I.V."/>
        </authorList>
    </citation>
    <scope>NUCLEOTIDE SEQUENCE [LARGE SCALE GENOMIC DNA]</scope>
    <source>
        <strain evidence="3 4">CCAP 1055/1</strain>
    </source>
</reference>
<name>B7FZN5_PHATC</name>
<accession>B7FZN5</accession>
<evidence type="ECO:0000256" key="2">
    <source>
        <dbReference type="SAM" id="Phobius"/>
    </source>
</evidence>
<keyword evidence="2" id="KW-0812">Transmembrane</keyword>
<dbReference type="EMBL" id="CM000611">
    <property type="protein sequence ID" value="EEC48369.1"/>
    <property type="molecule type" value="Genomic_DNA"/>
</dbReference>
<organism evidence="3 4">
    <name type="scientific">Phaeodactylum tricornutum (strain CCAP 1055/1)</name>
    <dbReference type="NCBI Taxonomy" id="556484"/>
    <lineage>
        <taxon>Eukaryota</taxon>
        <taxon>Sar</taxon>
        <taxon>Stramenopiles</taxon>
        <taxon>Ochrophyta</taxon>
        <taxon>Bacillariophyta</taxon>
        <taxon>Bacillariophyceae</taxon>
        <taxon>Bacillariophycidae</taxon>
        <taxon>Naviculales</taxon>
        <taxon>Phaeodactylaceae</taxon>
        <taxon>Phaeodactylum</taxon>
    </lineage>
</organism>
<sequence length="550" mass="62539">MPMFYEGITFECISTWRERTSSPIQPHYCYNMEQPGSTLQTRSVKNVRYGKSIAILSCVLYILAVAKLFIPLLTDARKLEDAIATEKKRLLVDKIKEEKMLHTFTVQQNLANNVSVHFSNHLTEKERTSSERPQIVERETLRTNSLVAIRSDEVSSTNLGNATTIEPGPPPSSQHYPKGTNSTKDNAPLTRGKPRPYDVDVGDKAFLSSLSWEVLLKLPQCRGKRRLLEILSAAGLSAGDIKARCKYLPLWHEVASLYGEEPIILGLETCAEYRRSVNTNDPRTKRLNGLRIAGLYNSGTNALWKTIVMNVEGRKSIENDWGDPGPSVPWGKHMPPRYRFSNRFLPDDPLNVMPVVIVRDPYRWLAAMCKAPYDARWQRSPYHCPNLAIADKEKEIFGNFTKPFQVALSARQTGFAFTDYYDTLADLWSTFHEEYINATFPRVFVRFEDTIYHAEKVLKALTECVGIPIARKFRYLLEKPKKHGNPSDFVTALVKYGSSQGRFRGMLVEDHEYAQKRFPADFLAALHYSHATLNPLSKRGGPNGTMDILR</sequence>
<protein>
    <recommendedName>
        <fullName evidence="5">Sulfotransferase domain-containing protein</fullName>
    </recommendedName>
</protein>
<dbReference type="InterPro" id="IPR027417">
    <property type="entry name" value="P-loop_NTPase"/>
</dbReference>
<dbReference type="eggNOG" id="ENOG502RWXX">
    <property type="taxonomic scope" value="Eukaryota"/>
</dbReference>
<evidence type="ECO:0000313" key="3">
    <source>
        <dbReference type="EMBL" id="EEC48369.1"/>
    </source>
</evidence>
<dbReference type="HOGENOM" id="CLU_495662_0_0_1"/>
<dbReference type="InParanoid" id="B7FZN5"/>
<keyword evidence="4" id="KW-1185">Reference proteome</keyword>
<evidence type="ECO:0008006" key="5">
    <source>
        <dbReference type="Google" id="ProtNLM"/>
    </source>
</evidence>
<dbReference type="OrthoDB" id="41177at2759"/>
<keyword evidence="2" id="KW-0472">Membrane</keyword>
<dbReference type="Proteomes" id="UP000000759">
    <property type="component" value="Chromosome 8"/>
</dbReference>
<keyword evidence="2" id="KW-1133">Transmembrane helix</keyword>
<dbReference type="SUPFAM" id="SSF52540">
    <property type="entry name" value="P-loop containing nucleoside triphosphate hydrolases"/>
    <property type="match status" value="1"/>
</dbReference>
<dbReference type="RefSeq" id="XP_002180178.1">
    <property type="nucleotide sequence ID" value="XM_002180142.1"/>
</dbReference>
<gene>
    <name evidence="3" type="ORF">PHATRDRAFT_35525</name>
</gene>
<dbReference type="Gene3D" id="3.40.50.300">
    <property type="entry name" value="P-loop containing nucleotide triphosphate hydrolases"/>
    <property type="match status" value="1"/>
</dbReference>
<feature type="transmembrane region" description="Helical" evidence="2">
    <location>
        <begin position="52"/>
        <end position="73"/>
    </location>
</feature>
<evidence type="ECO:0000256" key="1">
    <source>
        <dbReference type="SAM" id="MobiDB-lite"/>
    </source>
</evidence>
<evidence type="ECO:0000313" key="4">
    <source>
        <dbReference type="Proteomes" id="UP000000759"/>
    </source>
</evidence>
<dbReference type="GeneID" id="7200894"/>
<dbReference type="AlphaFoldDB" id="B7FZN5"/>